<gene>
    <name evidence="2" type="ORF">CLV67_103124</name>
</gene>
<organism evidence="2 3">
    <name type="scientific">Actinoplanes italicus</name>
    <dbReference type="NCBI Taxonomy" id="113567"/>
    <lineage>
        <taxon>Bacteria</taxon>
        <taxon>Bacillati</taxon>
        <taxon>Actinomycetota</taxon>
        <taxon>Actinomycetes</taxon>
        <taxon>Micromonosporales</taxon>
        <taxon>Micromonosporaceae</taxon>
        <taxon>Actinoplanes</taxon>
    </lineage>
</organism>
<feature type="domain" description="Swiss Army Knife 2H phosphoesterase" evidence="1">
    <location>
        <begin position="58"/>
        <end position="145"/>
    </location>
</feature>
<proteinExistence type="predicted"/>
<dbReference type="EMBL" id="PVMZ01000003">
    <property type="protein sequence ID" value="PRX23377.1"/>
    <property type="molecule type" value="Genomic_DNA"/>
</dbReference>
<evidence type="ECO:0000259" key="1">
    <source>
        <dbReference type="Pfam" id="PF22547"/>
    </source>
</evidence>
<protein>
    <recommendedName>
        <fullName evidence="1">Swiss Army Knife 2H phosphoesterase domain-containing protein</fullName>
    </recommendedName>
</protein>
<dbReference type="AlphaFoldDB" id="A0A2T0KIN0"/>
<accession>A0A2T0KIN0</accession>
<dbReference type="Proteomes" id="UP000239415">
    <property type="component" value="Unassembled WGS sequence"/>
</dbReference>
<evidence type="ECO:0000313" key="2">
    <source>
        <dbReference type="EMBL" id="PRX23377.1"/>
    </source>
</evidence>
<comment type="caution">
    <text evidence="2">The sequence shown here is derived from an EMBL/GenBank/DDBJ whole genome shotgun (WGS) entry which is preliminary data.</text>
</comment>
<dbReference type="RefSeq" id="WP_106316592.1">
    <property type="nucleotide sequence ID" value="NZ_BOMO01000040.1"/>
</dbReference>
<reference evidence="2 3" key="1">
    <citation type="submission" date="2018-03" db="EMBL/GenBank/DDBJ databases">
        <title>Genomic Encyclopedia of Archaeal and Bacterial Type Strains, Phase II (KMG-II): from individual species to whole genera.</title>
        <authorList>
            <person name="Goeker M."/>
        </authorList>
    </citation>
    <scope>NUCLEOTIDE SEQUENCE [LARGE SCALE GENOMIC DNA]</scope>
    <source>
        <strain evidence="2 3">DSM 43146</strain>
    </source>
</reference>
<evidence type="ECO:0000313" key="3">
    <source>
        <dbReference type="Proteomes" id="UP000239415"/>
    </source>
</evidence>
<dbReference type="Pfam" id="PF22547">
    <property type="entry name" value="2H-SAK"/>
    <property type="match status" value="1"/>
</dbReference>
<dbReference type="InterPro" id="IPR054498">
    <property type="entry name" value="2H-SAK"/>
</dbReference>
<keyword evidence="3" id="KW-1185">Reference proteome</keyword>
<sequence>MKRETTIEVRLTELHDLDGLRYAGAPIPPTVAEPFLAALARHVGADAAAELAACKARRDGADSFHLTAVPPPLFHGEVDRAWTDIIRHGGPLTVHLLGIGSVRDGPAVTYYIVADSPEIQALREQTGLPPANLHVTLGFAPHDIYHLAKDLSTLLAVPE</sequence>
<dbReference type="OrthoDB" id="6225483at2"/>
<name>A0A2T0KIN0_9ACTN</name>